<dbReference type="Proteomes" id="UP000293719">
    <property type="component" value="Chromosome"/>
</dbReference>
<dbReference type="InterPro" id="IPR030678">
    <property type="entry name" value="Peptide/Ni-bd"/>
</dbReference>
<reference evidence="7 8" key="1">
    <citation type="journal article" date="2017" name="Int. J. Syst. Evol. Microbiol.">
        <title>Roseitalea porphyridii gen. nov., sp. nov., isolated from a red alga, and reclassification of Hoeflea suaedae Chung et al. 2013 as Pseudohoeflea suaedae gen. nov., comb. nov.</title>
        <authorList>
            <person name="Hyeon J.W."/>
            <person name="Jeong S.E."/>
            <person name="Baek K."/>
            <person name="Jeon C.O."/>
        </authorList>
    </citation>
    <scope>NUCLEOTIDE SEQUENCE [LARGE SCALE GENOMIC DNA]</scope>
    <source>
        <strain evidence="7 8">MA7-20</strain>
    </source>
</reference>
<organism evidence="7 8">
    <name type="scientific">Roseitalea porphyridii</name>
    <dbReference type="NCBI Taxonomy" id="1852022"/>
    <lineage>
        <taxon>Bacteria</taxon>
        <taxon>Pseudomonadati</taxon>
        <taxon>Pseudomonadota</taxon>
        <taxon>Alphaproteobacteria</taxon>
        <taxon>Hyphomicrobiales</taxon>
        <taxon>Ahrensiaceae</taxon>
        <taxon>Roseitalea</taxon>
    </lineage>
</organism>
<dbReference type="InterPro" id="IPR039424">
    <property type="entry name" value="SBP_5"/>
</dbReference>
<keyword evidence="3" id="KW-0813">Transport</keyword>
<dbReference type="SUPFAM" id="SSF53850">
    <property type="entry name" value="Periplasmic binding protein-like II"/>
    <property type="match status" value="1"/>
</dbReference>
<comment type="similarity">
    <text evidence="2">Belongs to the bacterial solute-binding protein 5 family.</text>
</comment>
<keyword evidence="8" id="KW-1185">Reference proteome</keyword>
<dbReference type="CDD" id="cd08512">
    <property type="entry name" value="PBP2_NikA_DppA_OppA_like_7"/>
    <property type="match status" value="1"/>
</dbReference>
<dbReference type="OrthoDB" id="9803988at2"/>
<keyword evidence="4 5" id="KW-0732">Signal</keyword>
<dbReference type="GO" id="GO:0015833">
    <property type="term" value="P:peptide transport"/>
    <property type="evidence" value="ECO:0007669"/>
    <property type="project" value="TreeGrafter"/>
</dbReference>
<evidence type="ECO:0000259" key="6">
    <source>
        <dbReference type="Pfam" id="PF00496"/>
    </source>
</evidence>
<dbReference type="AlphaFoldDB" id="A0A4P6V541"/>
<comment type="subcellular location">
    <subcellularLocation>
        <location evidence="1">Periplasm</location>
    </subcellularLocation>
</comment>
<dbReference type="PIRSF" id="PIRSF002741">
    <property type="entry name" value="MppA"/>
    <property type="match status" value="1"/>
</dbReference>
<accession>A0A4P6V541</accession>
<proteinExistence type="inferred from homology"/>
<dbReference type="GO" id="GO:0043190">
    <property type="term" value="C:ATP-binding cassette (ABC) transporter complex"/>
    <property type="evidence" value="ECO:0007669"/>
    <property type="project" value="InterPro"/>
</dbReference>
<dbReference type="PANTHER" id="PTHR30290:SF10">
    <property type="entry name" value="PERIPLASMIC OLIGOPEPTIDE-BINDING PROTEIN-RELATED"/>
    <property type="match status" value="1"/>
</dbReference>
<feature type="chain" id="PRO_5020940815" evidence="5">
    <location>
        <begin position="26"/>
        <end position="526"/>
    </location>
</feature>
<protein>
    <submittedName>
        <fullName evidence="7">ABC transporter substrate-binding protein</fullName>
    </submittedName>
</protein>
<dbReference type="EMBL" id="CP036532">
    <property type="protein sequence ID" value="QBK32435.1"/>
    <property type="molecule type" value="Genomic_DNA"/>
</dbReference>
<evidence type="ECO:0000313" key="8">
    <source>
        <dbReference type="Proteomes" id="UP000293719"/>
    </source>
</evidence>
<sequence>MSRHPFVGGLLAACMFAGSVPGALAQDDALLVNAAVAPSTLDPAWACGIEEIAYIQNFYVRPFRYAVSEGRHGVNEIDYGTVEPYLVDTYEVSEDGLVYTLALKEGFEFESGAPVDAAAFKYSFERVLTMGGCGAYFITDGFLDPVIIESIETPDDYTVVITLNKPNASMPIVWATPASSIVDPAVVEANGGVAAGQPNEFMSSNVTASGPFKLEAYTPNQSADLVVNEAYGGEAPASDRIRVNWISAAPTLLLQARTAQADITMGLSKRAARTLEDSEGIRVLPFSAPFAQQMILPNSKEPWTNVKVREAVHHAVPYQDILDRVAFGYGTLYYGPIMPSLPGFNAEISQPVPFDLERAKALMEESGLDLPVDVEVMIQEGDPTQQQLATILQSTWREIGINLSIKVAPAAEFQELSQGHKVQSLMRLNGPGVFEVGYLWGYDVLCDVVHNLTEVCIPEVDELTAELRRTTDPDERQRIMDEAVQLWRAAYPKILFFEDQPVIVLSDAVTSYTYGPIPEFRDWAAN</sequence>
<evidence type="ECO:0000256" key="2">
    <source>
        <dbReference type="ARBA" id="ARBA00005695"/>
    </source>
</evidence>
<dbReference type="Gene3D" id="3.10.105.10">
    <property type="entry name" value="Dipeptide-binding Protein, Domain 3"/>
    <property type="match status" value="1"/>
</dbReference>
<dbReference type="GO" id="GO:0030288">
    <property type="term" value="C:outer membrane-bounded periplasmic space"/>
    <property type="evidence" value="ECO:0007669"/>
    <property type="project" value="UniProtKB-ARBA"/>
</dbReference>
<evidence type="ECO:0000256" key="5">
    <source>
        <dbReference type="SAM" id="SignalP"/>
    </source>
</evidence>
<dbReference type="Gene3D" id="3.40.190.10">
    <property type="entry name" value="Periplasmic binding protein-like II"/>
    <property type="match status" value="1"/>
</dbReference>
<name>A0A4P6V541_9HYPH</name>
<dbReference type="InterPro" id="IPR000914">
    <property type="entry name" value="SBP_5_dom"/>
</dbReference>
<dbReference type="KEGG" id="rpod:E0E05_15285"/>
<dbReference type="GO" id="GO:1904680">
    <property type="term" value="F:peptide transmembrane transporter activity"/>
    <property type="evidence" value="ECO:0007669"/>
    <property type="project" value="TreeGrafter"/>
</dbReference>
<evidence type="ECO:0000256" key="4">
    <source>
        <dbReference type="ARBA" id="ARBA00022729"/>
    </source>
</evidence>
<evidence type="ECO:0000256" key="3">
    <source>
        <dbReference type="ARBA" id="ARBA00022448"/>
    </source>
</evidence>
<feature type="domain" description="Solute-binding protein family 5" evidence="6">
    <location>
        <begin position="81"/>
        <end position="432"/>
    </location>
</feature>
<dbReference type="PANTHER" id="PTHR30290">
    <property type="entry name" value="PERIPLASMIC BINDING COMPONENT OF ABC TRANSPORTER"/>
    <property type="match status" value="1"/>
</dbReference>
<evidence type="ECO:0000313" key="7">
    <source>
        <dbReference type="EMBL" id="QBK32435.1"/>
    </source>
</evidence>
<dbReference type="Gene3D" id="3.90.76.10">
    <property type="entry name" value="Dipeptide-binding Protein, Domain 1"/>
    <property type="match status" value="1"/>
</dbReference>
<gene>
    <name evidence="7" type="ORF">E0E05_15285</name>
</gene>
<feature type="signal peptide" evidence="5">
    <location>
        <begin position="1"/>
        <end position="25"/>
    </location>
</feature>
<evidence type="ECO:0000256" key="1">
    <source>
        <dbReference type="ARBA" id="ARBA00004418"/>
    </source>
</evidence>
<dbReference type="Pfam" id="PF00496">
    <property type="entry name" value="SBP_bac_5"/>
    <property type="match status" value="1"/>
</dbReference>